<accession>A0A7K1Y2F2</accession>
<organism evidence="2 3">
    <name type="scientific">Hufsiella ginkgonis</name>
    <dbReference type="NCBI Taxonomy" id="2695274"/>
    <lineage>
        <taxon>Bacteria</taxon>
        <taxon>Pseudomonadati</taxon>
        <taxon>Bacteroidota</taxon>
        <taxon>Sphingobacteriia</taxon>
        <taxon>Sphingobacteriales</taxon>
        <taxon>Sphingobacteriaceae</taxon>
        <taxon>Hufsiella</taxon>
    </lineage>
</organism>
<protein>
    <recommendedName>
        <fullName evidence="4">O-antigen ligase domain-containing protein</fullName>
    </recommendedName>
</protein>
<reference evidence="2 3" key="1">
    <citation type="submission" date="2019-11" db="EMBL/GenBank/DDBJ databases">
        <title>Pedobacter sp. HMF7056 Genome sequencing and assembly.</title>
        <authorList>
            <person name="Kang H."/>
            <person name="Kim H."/>
            <person name="Joh K."/>
        </authorList>
    </citation>
    <scope>NUCLEOTIDE SEQUENCE [LARGE SCALE GENOMIC DNA]</scope>
    <source>
        <strain evidence="2 3">HMF7056</strain>
    </source>
</reference>
<feature type="transmembrane region" description="Helical" evidence="1">
    <location>
        <begin position="183"/>
        <end position="205"/>
    </location>
</feature>
<keyword evidence="1" id="KW-0812">Transmembrane</keyword>
<sequence length="442" mass="49191">MAVDTSFFLREKTGQAIESLKRGVWIYLLLLIFEGALRKWFLPRLAAPLLVVRDPLAIWMLFVAWKHGIFKLNWYIRAMITVSAISLFTTLIVGHRNIVVAAFGARILILHWPLMFLIGRVLERKDLIQMGKVWLLVSIPMLLLIMLQFYSPQSALINRGVGGDVAGAGFSGALGYYRPPGTFSFTTGNAQFFSVTGMFVAYFWLEKTNINRFVLMGASVALLAAIPFSISRTLTFQVILTGGFALLAIYRKPKYWARTAIVGAGLFFTLVFLNKFEFFQNATAALTVRYDSATEGEGGLEGVLGNRFLGGLLNALFSSNQPFFGYGMGMGTNAGAKLMMGNVDFFLIAEEDWARLVGEMGSLLGISVIVIRLRFCYKILTEGYKWLRENDMLPWILLSFAIYTVATGQWAQPTALGFSTLIGGWVIASLKGKETEEDQQAQ</sequence>
<evidence type="ECO:0000313" key="2">
    <source>
        <dbReference type="EMBL" id="MXV17445.1"/>
    </source>
</evidence>
<evidence type="ECO:0000313" key="3">
    <source>
        <dbReference type="Proteomes" id="UP000451233"/>
    </source>
</evidence>
<evidence type="ECO:0008006" key="4">
    <source>
        <dbReference type="Google" id="ProtNLM"/>
    </source>
</evidence>
<keyword evidence="3" id="KW-1185">Reference proteome</keyword>
<evidence type="ECO:0000256" key="1">
    <source>
        <dbReference type="SAM" id="Phobius"/>
    </source>
</evidence>
<dbReference type="EMBL" id="WVHS01000005">
    <property type="protein sequence ID" value="MXV17445.1"/>
    <property type="molecule type" value="Genomic_DNA"/>
</dbReference>
<comment type="caution">
    <text evidence="2">The sequence shown here is derived from an EMBL/GenBank/DDBJ whole genome shotgun (WGS) entry which is preliminary data.</text>
</comment>
<dbReference type="Proteomes" id="UP000451233">
    <property type="component" value="Unassembled WGS sequence"/>
</dbReference>
<name>A0A7K1Y2F2_9SPHI</name>
<feature type="transmembrane region" description="Helical" evidence="1">
    <location>
        <begin position="133"/>
        <end position="151"/>
    </location>
</feature>
<feature type="transmembrane region" description="Helical" evidence="1">
    <location>
        <begin position="98"/>
        <end position="121"/>
    </location>
</feature>
<feature type="transmembrane region" description="Helical" evidence="1">
    <location>
        <begin position="255"/>
        <end position="273"/>
    </location>
</feature>
<feature type="transmembrane region" description="Helical" evidence="1">
    <location>
        <begin position="72"/>
        <end position="92"/>
    </location>
</feature>
<proteinExistence type="predicted"/>
<keyword evidence="1" id="KW-1133">Transmembrane helix</keyword>
<keyword evidence="1" id="KW-0472">Membrane</keyword>
<gene>
    <name evidence="2" type="ORF">GS398_19255</name>
</gene>
<dbReference type="AlphaFoldDB" id="A0A7K1Y2F2"/>